<dbReference type="GO" id="GO:0005737">
    <property type="term" value="C:cytoplasm"/>
    <property type="evidence" value="ECO:0007669"/>
    <property type="project" value="TreeGrafter"/>
</dbReference>
<comment type="caution">
    <text evidence="5">The sequence shown here is derived from an EMBL/GenBank/DDBJ whole genome shotgun (WGS) entry which is preliminary data.</text>
</comment>
<dbReference type="PANTHER" id="PTHR13799">
    <property type="entry name" value="NGG1 INTERACTING FACTOR 3"/>
    <property type="match status" value="1"/>
</dbReference>
<feature type="binding site" evidence="4">
    <location>
        <position position="218"/>
    </location>
    <ligand>
        <name>a divalent metal cation</name>
        <dbReference type="ChEBI" id="CHEBI:60240"/>
        <label>1</label>
    </ligand>
</feature>
<feature type="binding site" evidence="4">
    <location>
        <position position="64"/>
    </location>
    <ligand>
        <name>a divalent metal cation</name>
        <dbReference type="ChEBI" id="CHEBI:60240"/>
        <label>2</label>
    </ligand>
</feature>
<dbReference type="RefSeq" id="WP_041413588.1">
    <property type="nucleotide sequence ID" value="NZ_JBBMQR010000012.1"/>
</dbReference>
<evidence type="ECO:0000256" key="1">
    <source>
        <dbReference type="ARBA" id="ARBA00006964"/>
    </source>
</evidence>
<feature type="binding site" evidence="4">
    <location>
        <position position="101"/>
    </location>
    <ligand>
        <name>a divalent metal cation</name>
        <dbReference type="ChEBI" id="CHEBI:60240"/>
        <label>1</label>
    </ligand>
</feature>
<dbReference type="EMBL" id="LRDC01000001">
    <property type="protein sequence ID" value="KVX03726.1"/>
    <property type="molecule type" value="Genomic_DNA"/>
</dbReference>
<evidence type="ECO:0000256" key="3">
    <source>
        <dbReference type="ARBA" id="ARBA00022723"/>
    </source>
</evidence>
<dbReference type="GeneID" id="41837619"/>
<dbReference type="InterPro" id="IPR036069">
    <property type="entry name" value="DUF34/NIF3_sf"/>
</dbReference>
<name>A0A106C3S9_SHEFR</name>
<accession>A0A106C3S9</accession>
<dbReference type="FunFam" id="3.40.1390.30:FF:000002">
    <property type="entry name" value="Nif3-like dinuclear metal center protein"/>
    <property type="match status" value="1"/>
</dbReference>
<dbReference type="NCBIfam" id="TIGR00486">
    <property type="entry name" value="YbgI_SA1388"/>
    <property type="match status" value="1"/>
</dbReference>
<feature type="binding site" evidence="4">
    <location>
        <position position="63"/>
    </location>
    <ligand>
        <name>a divalent metal cation</name>
        <dbReference type="ChEBI" id="CHEBI:60240"/>
        <label>1</label>
    </ligand>
</feature>
<evidence type="ECO:0000313" key="5">
    <source>
        <dbReference type="EMBL" id="KVX03726.1"/>
    </source>
</evidence>
<dbReference type="AlphaFoldDB" id="A0A106C3S9"/>
<sequence>MTRQALSSYLDSFLNVSAFKDYAPNGLQVEGKSDIRTIVTGVTACQALIEQAAAVNADAILVHHGFFWKNEPEIITGMKYRRIKALMDHDMSLFGYHLPLDAHHGIGNNAQLAYQLGVISPRVYEPVAQDLLWHGHLEHPLSASEFSQLLTKVLKREPLHIGDNSKPISTLAWCTGGAQDYIDYAAQMGVDAFISGEVSERTYHAATEQGLHYFAAGHHATEQFGIQALGQHLASKFDLTHHFIDIVNPV</sequence>
<organism evidence="5">
    <name type="scientific">Shewanella frigidimarina</name>
    <dbReference type="NCBI Taxonomy" id="56812"/>
    <lineage>
        <taxon>Bacteria</taxon>
        <taxon>Pseudomonadati</taxon>
        <taxon>Pseudomonadota</taxon>
        <taxon>Gammaproteobacteria</taxon>
        <taxon>Alteromonadales</taxon>
        <taxon>Shewanellaceae</taxon>
        <taxon>Shewanella</taxon>
    </lineage>
</organism>
<evidence type="ECO:0000313" key="6">
    <source>
        <dbReference type="Proteomes" id="UP000055702"/>
    </source>
</evidence>
<evidence type="ECO:0000256" key="4">
    <source>
        <dbReference type="PIRSR" id="PIRSR602678-1"/>
    </source>
</evidence>
<comment type="similarity">
    <text evidence="1">Belongs to the GTP cyclohydrolase I type 2/NIF3 family.</text>
</comment>
<dbReference type="InterPro" id="IPR002678">
    <property type="entry name" value="DUF34/NIF3"/>
</dbReference>
<protein>
    <recommendedName>
        <fullName evidence="2">GTP cyclohydrolase 1 type 2 homolog</fullName>
    </recommendedName>
</protein>
<evidence type="ECO:0000256" key="2">
    <source>
        <dbReference type="ARBA" id="ARBA00022112"/>
    </source>
</evidence>
<dbReference type="Proteomes" id="UP000055702">
    <property type="component" value="Unassembled WGS sequence"/>
</dbReference>
<keyword evidence="3 4" id="KW-0479">Metal-binding</keyword>
<dbReference type="Pfam" id="PF01784">
    <property type="entry name" value="DUF34_NIF3"/>
    <property type="match status" value="1"/>
</dbReference>
<dbReference type="Gene3D" id="3.40.1390.30">
    <property type="entry name" value="NIF3 (NGG1p interacting factor 3)-like"/>
    <property type="match status" value="2"/>
</dbReference>
<gene>
    <name evidence="5" type="ORF">AWJ07_01615</name>
</gene>
<dbReference type="SUPFAM" id="SSF102705">
    <property type="entry name" value="NIF3 (NGG1p interacting factor 3)-like"/>
    <property type="match status" value="1"/>
</dbReference>
<feature type="binding site" evidence="4">
    <location>
        <position position="222"/>
    </location>
    <ligand>
        <name>a divalent metal cation</name>
        <dbReference type="ChEBI" id="CHEBI:60240"/>
        <label>1</label>
    </ligand>
</feature>
<dbReference type="PANTHER" id="PTHR13799:SF14">
    <property type="entry name" value="GTP CYCLOHYDROLASE 1 TYPE 2 HOMOLOG"/>
    <property type="match status" value="1"/>
</dbReference>
<proteinExistence type="inferred from homology"/>
<reference evidence="5 6" key="1">
    <citation type="submission" date="2016-01" db="EMBL/GenBank/DDBJ databases">
        <title>Draft genome of the antarctic isolate Shewanella frigidimarina Ag06-30.</title>
        <authorList>
            <person name="Parmeciano Di Noto G."/>
            <person name="Vazquez S."/>
            <person name="Mac Cormack W."/>
            <person name="Iriarte A."/>
            <person name="Quiroga C."/>
        </authorList>
    </citation>
    <scope>NUCLEOTIDE SEQUENCE [LARGE SCALE GENOMIC DNA]</scope>
    <source>
        <strain evidence="5 6">Ag06-30</strain>
    </source>
</reference>
<dbReference type="GO" id="GO:0046872">
    <property type="term" value="F:metal ion binding"/>
    <property type="evidence" value="ECO:0007669"/>
    <property type="project" value="UniProtKB-KW"/>
</dbReference>